<name>A0A6J6XKN6_9ZZZZ</name>
<dbReference type="InterPro" id="IPR002071">
    <property type="entry name" value="Thermonucl_AS"/>
</dbReference>
<evidence type="ECO:0000313" key="5">
    <source>
        <dbReference type="EMBL" id="CAB4796383.1"/>
    </source>
</evidence>
<evidence type="ECO:0000256" key="2">
    <source>
        <dbReference type="ARBA" id="ARBA00022759"/>
    </source>
</evidence>
<dbReference type="GO" id="GO:0016787">
    <property type="term" value="F:hydrolase activity"/>
    <property type="evidence" value="ECO:0007669"/>
    <property type="project" value="UniProtKB-KW"/>
</dbReference>
<dbReference type="Pfam" id="PF00565">
    <property type="entry name" value="SNase"/>
    <property type="match status" value="1"/>
</dbReference>
<accession>A0A6J6XKN6</accession>
<sequence>MRRIPLPAAVMAIVVAIAAILILGRVTGDLAGATDAVKVLRVIDGDTIIVAAGEGSETVRLLGIDTPETHHPTKPVGCWGPEAEAFTKEHLEGRFVTLEDDIERTDLYGRHLAYVHLDGERFNDRLLIEGYARILTIAPNGVYRRVMLEEEMQAHRANRGLWGNC</sequence>
<dbReference type="PROSITE" id="PS01123">
    <property type="entry name" value="TNASE_1"/>
    <property type="match status" value="1"/>
</dbReference>
<organism evidence="5">
    <name type="scientific">freshwater metagenome</name>
    <dbReference type="NCBI Taxonomy" id="449393"/>
    <lineage>
        <taxon>unclassified sequences</taxon>
        <taxon>metagenomes</taxon>
        <taxon>ecological metagenomes</taxon>
    </lineage>
</organism>
<dbReference type="InterPro" id="IPR016071">
    <property type="entry name" value="Staphylococal_nuclease_OB-fold"/>
</dbReference>
<dbReference type="AlphaFoldDB" id="A0A6J6XKN6"/>
<dbReference type="EMBL" id="CAFAAH010000097">
    <property type="protein sequence ID" value="CAB4796383.1"/>
    <property type="molecule type" value="Genomic_DNA"/>
</dbReference>
<reference evidence="5" key="1">
    <citation type="submission" date="2020-05" db="EMBL/GenBank/DDBJ databases">
        <authorList>
            <person name="Chiriac C."/>
            <person name="Salcher M."/>
            <person name="Ghai R."/>
            <person name="Kavagutti S V."/>
        </authorList>
    </citation>
    <scope>NUCLEOTIDE SEQUENCE</scope>
</reference>
<dbReference type="SUPFAM" id="SSF50199">
    <property type="entry name" value="Staphylococcal nuclease"/>
    <property type="match status" value="1"/>
</dbReference>
<dbReference type="InterPro" id="IPR035437">
    <property type="entry name" value="SNase_OB-fold_sf"/>
</dbReference>
<proteinExistence type="predicted"/>
<dbReference type="GO" id="GO:0003676">
    <property type="term" value="F:nucleic acid binding"/>
    <property type="evidence" value="ECO:0007669"/>
    <property type="project" value="InterPro"/>
</dbReference>
<dbReference type="SMART" id="SM00318">
    <property type="entry name" value="SNc"/>
    <property type="match status" value="1"/>
</dbReference>
<evidence type="ECO:0000259" key="4">
    <source>
        <dbReference type="PROSITE" id="PS50830"/>
    </source>
</evidence>
<gene>
    <name evidence="5" type="ORF">UFOPK2996_00811</name>
</gene>
<evidence type="ECO:0000256" key="3">
    <source>
        <dbReference type="ARBA" id="ARBA00022801"/>
    </source>
</evidence>
<evidence type="ECO:0000256" key="1">
    <source>
        <dbReference type="ARBA" id="ARBA00022722"/>
    </source>
</evidence>
<dbReference type="PROSITE" id="PS50830">
    <property type="entry name" value="TNASE_3"/>
    <property type="match status" value="1"/>
</dbReference>
<dbReference type="PANTHER" id="PTHR12302:SF3">
    <property type="entry name" value="SERINE_THREONINE-PROTEIN KINASE 31"/>
    <property type="match status" value="1"/>
</dbReference>
<protein>
    <submittedName>
        <fullName evidence="5">Unannotated protein</fullName>
    </submittedName>
</protein>
<keyword evidence="1" id="KW-0540">Nuclease</keyword>
<keyword evidence="2" id="KW-0255">Endonuclease</keyword>
<keyword evidence="3" id="KW-0378">Hydrolase</keyword>
<dbReference type="Gene3D" id="2.40.50.90">
    <property type="match status" value="1"/>
</dbReference>
<feature type="domain" description="TNase-like" evidence="4">
    <location>
        <begin position="33"/>
        <end position="164"/>
    </location>
</feature>
<dbReference type="GO" id="GO:0004519">
    <property type="term" value="F:endonuclease activity"/>
    <property type="evidence" value="ECO:0007669"/>
    <property type="project" value="UniProtKB-KW"/>
</dbReference>
<dbReference type="PANTHER" id="PTHR12302">
    <property type="entry name" value="EBNA2 BINDING PROTEIN P100"/>
    <property type="match status" value="1"/>
</dbReference>